<evidence type="ECO:0000256" key="1">
    <source>
        <dbReference type="SAM" id="MobiDB-lite"/>
    </source>
</evidence>
<organism evidence="2 3">
    <name type="scientific">Anaerosacchariphilus polymeriproducens</name>
    <dbReference type="NCBI Taxonomy" id="1812858"/>
    <lineage>
        <taxon>Bacteria</taxon>
        <taxon>Bacillati</taxon>
        <taxon>Bacillota</taxon>
        <taxon>Clostridia</taxon>
        <taxon>Lachnospirales</taxon>
        <taxon>Lachnospiraceae</taxon>
        <taxon>Anaerosacchariphilus</taxon>
    </lineage>
</organism>
<protein>
    <submittedName>
        <fullName evidence="2">Plantaricin C family lantibiotic</fullName>
    </submittedName>
</protein>
<evidence type="ECO:0000313" key="3">
    <source>
        <dbReference type="Proteomes" id="UP000255036"/>
    </source>
</evidence>
<name>A0A371AYM0_9FIRM</name>
<accession>A0A371AYM0</accession>
<dbReference type="AlphaFoldDB" id="A0A371AYM0"/>
<dbReference type="RefSeq" id="WP_115480871.1">
    <property type="nucleotide sequence ID" value="NZ_QRCT01000012.1"/>
</dbReference>
<dbReference type="OrthoDB" id="2232158at2"/>
<reference evidence="2 3" key="1">
    <citation type="submission" date="2018-07" db="EMBL/GenBank/DDBJ databases">
        <title>Anaerosacharophilus polymeroproducens gen. nov. sp. nov., an anaerobic bacterium isolated from salt field.</title>
        <authorList>
            <person name="Kim W."/>
            <person name="Yang S.-H."/>
            <person name="Oh J."/>
            <person name="Lee J.-H."/>
            <person name="Kwon K.K."/>
        </authorList>
    </citation>
    <scope>NUCLEOTIDE SEQUENCE [LARGE SCALE GENOMIC DNA]</scope>
    <source>
        <strain evidence="2 3">MCWD5</strain>
    </source>
</reference>
<gene>
    <name evidence="2" type="ORF">DWV06_04010</name>
</gene>
<dbReference type="NCBIfam" id="NF040663">
    <property type="entry name" value="salivaricin_M"/>
    <property type="match status" value="1"/>
</dbReference>
<dbReference type="Proteomes" id="UP000255036">
    <property type="component" value="Unassembled WGS sequence"/>
</dbReference>
<dbReference type="EMBL" id="QRCT01000012">
    <property type="protein sequence ID" value="RDU24639.1"/>
    <property type="molecule type" value="Genomic_DNA"/>
</dbReference>
<dbReference type="NCBIfam" id="NF000539">
    <property type="entry name" value="plantaricin"/>
    <property type="match status" value="1"/>
</dbReference>
<proteinExistence type="predicted"/>
<evidence type="ECO:0000313" key="2">
    <source>
        <dbReference type="EMBL" id="RDU24639.1"/>
    </source>
</evidence>
<sequence length="70" mass="7522">MSKETLRNPLNQNEEGKSPINGVVEEIKDQDLDEKAGAGISTAIQLTLAGKCGKMPTVSYECTTNHVSCK</sequence>
<keyword evidence="3" id="KW-1185">Reference proteome</keyword>
<feature type="region of interest" description="Disordered" evidence="1">
    <location>
        <begin position="1"/>
        <end position="22"/>
    </location>
</feature>
<comment type="caution">
    <text evidence="2">The sequence shown here is derived from an EMBL/GenBank/DDBJ whole genome shotgun (WGS) entry which is preliminary data.</text>
</comment>